<evidence type="ECO:0000256" key="3">
    <source>
        <dbReference type="HAMAP-Rule" id="MF_01151"/>
    </source>
</evidence>
<comment type="subunit">
    <text evidence="3">Homodimer.</text>
</comment>
<dbReference type="HAMAP" id="MF_01151">
    <property type="entry name" value="GrpE"/>
    <property type="match status" value="1"/>
</dbReference>
<keyword evidence="3 4" id="KW-0346">Stress response</keyword>
<accession>A0A328HFE0</accession>
<dbReference type="GO" id="GO:0051087">
    <property type="term" value="F:protein-folding chaperone binding"/>
    <property type="evidence" value="ECO:0007669"/>
    <property type="project" value="InterPro"/>
</dbReference>
<sequence>MSDQAGPAEQARPGSDAAAAAAPDEKETEAAAQAEALAKMEDQWRRALADNDNLRKRAVRDGTQQRAQERAAVALAWLPILDNLELALAHAPAGAEDPLVEGIASIRKQAIDTLARLGYPRIDAENVPFDPRVHEVVSVVETDDVPPGTLVSVLRPGYGGPENALRPAAVVVSRAVTPDRG</sequence>
<dbReference type="Gene3D" id="3.90.20.20">
    <property type="match status" value="1"/>
</dbReference>
<dbReference type="OrthoDB" id="5191115at2"/>
<dbReference type="PRINTS" id="PR00773">
    <property type="entry name" value="GRPEPROTEIN"/>
</dbReference>
<evidence type="ECO:0000313" key="7">
    <source>
        <dbReference type="EMBL" id="RAM36854.1"/>
    </source>
</evidence>
<dbReference type="AlphaFoldDB" id="A0A328HFE0"/>
<organism evidence="7 8">
    <name type="scientific">Arthrobacter globiformis</name>
    <dbReference type="NCBI Taxonomy" id="1665"/>
    <lineage>
        <taxon>Bacteria</taxon>
        <taxon>Bacillati</taxon>
        <taxon>Actinomycetota</taxon>
        <taxon>Actinomycetes</taxon>
        <taxon>Micrococcales</taxon>
        <taxon>Micrococcaceae</taxon>
        <taxon>Arthrobacter</taxon>
    </lineage>
</organism>
<keyword evidence="3" id="KW-0963">Cytoplasm</keyword>
<dbReference type="GO" id="GO:0051082">
    <property type="term" value="F:unfolded protein binding"/>
    <property type="evidence" value="ECO:0007669"/>
    <property type="project" value="TreeGrafter"/>
</dbReference>
<dbReference type="InterPro" id="IPR009012">
    <property type="entry name" value="GrpE_head"/>
</dbReference>
<dbReference type="RefSeq" id="WP_111904317.1">
    <property type="nucleotide sequence ID" value="NZ_QLNP01000083.1"/>
</dbReference>
<dbReference type="GO" id="GO:0042803">
    <property type="term" value="F:protein homodimerization activity"/>
    <property type="evidence" value="ECO:0007669"/>
    <property type="project" value="InterPro"/>
</dbReference>
<evidence type="ECO:0000256" key="4">
    <source>
        <dbReference type="RuleBase" id="RU000639"/>
    </source>
</evidence>
<evidence type="ECO:0000256" key="6">
    <source>
        <dbReference type="SAM" id="MobiDB-lite"/>
    </source>
</evidence>
<dbReference type="SUPFAM" id="SSF58014">
    <property type="entry name" value="Coiled-coil domain of nucleotide exchange factor GrpE"/>
    <property type="match status" value="1"/>
</dbReference>
<gene>
    <name evidence="3 7" type="primary">grpE</name>
    <name evidence="7" type="ORF">DBZ45_12990</name>
</gene>
<dbReference type="Gene3D" id="2.30.22.10">
    <property type="entry name" value="Head domain of nucleotide exchange factor GrpE"/>
    <property type="match status" value="1"/>
</dbReference>
<evidence type="ECO:0000256" key="5">
    <source>
        <dbReference type="RuleBase" id="RU004478"/>
    </source>
</evidence>
<dbReference type="PANTHER" id="PTHR21237:SF23">
    <property type="entry name" value="GRPE PROTEIN HOMOLOG, MITOCHONDRIAL"/>
    <property type="match status" value="1"/>
</dbReference>
<comment type="caution">
    <text evidence="7">The sequence shown here is derived from an EMBL/GenBank/DDBJ whole genome shotgun (WGS) entry which is preliminary data.</text>
</comment>
<dbReference type="SUPFAM" id="SSF51064">
    <property type="entry name" value="Head domain of nucleotide exchange factor GrpE"/>
    <property type="match status" value="1"/>
</dbReference>
<dbReference type="GO" id="GO:0006457">
    <property type="term" value="P:protein folding"/>
    <property type="evidence" value="ECO:0007669"/>
    <property type="project" value="InterPro"/>
</dbReference>
<evidence type="ECO:0000313" key="8">
    <source>
        <dbReference type="Proteomes" id="UP000249166"/>
    </source>
</evidence>
<reference evidence="7 8" key="1">
    <citation type="submission" date="2018-04" db="EMBL/GenBank/DDBJ databases">
        <title>Bacteria isolated from cave deposits of Manipur.</title>
        <authorList>
            <person name="Sahoo D."/>
            <person name="Sarangthem I."/>
            <person name="Nandeibam J."/>
        </authorList>
    </citation>
    <scope>NUCLEOTIDE SEQUENCE [LARGE SCALE GENOMIC DNA]</scope>
    <source>
        <strain evidence="8">mrc11</strain>
    </source>
</reference>
<dbReference type="Pfam" id="PF01025">
    <property type="entry name" value="GrpE"/>
    <property type="match status" value="1"/>
</dbReference>
<dbReference type="CDD" id="cd00446">
    <property type="entry name" value="GrpE"/>
    <property type="match status" value="1"/>
</dbReference>
<dbReference type="GO" id="GO:0005737">
    <property type="term" value="C:cytoplasm"/>
    <property type="evidence" value="ECO:0007669"/>
    <property type="project" value="UniProtKB-SubCell"/>
</dbReference>
<evidence type="ECO:0000256" key="2">
    <source>
        <dbReference type="ARBA" id="ARBA00023186"/>
    </source>
</evidence>
<evidence type="ECO:0000256" key="1">
    <source>
        <dbReference type="ARBA" id="ARBA00009054"/>
    </source>
</evidence>
<comment type="similarity">
    <text evidence="1 3 5">Belongs to the GrpE family.</text>
</comment>
<dbReference type="PANTHER" id="PTHR21237">
    <property type="entry name" value="GRPE PROTEIN"/>
    <property type="match status" value="1"/>
</dbReference>
<dbReference type="EMBL" id="QLNP01000083">
    <property type="protein sequence ID" value="RAM36854.1"/>
    <property type="molecule type" value="Genomic_DNA"/>
</dbReference>
<dbReference type="InterPro" id="IPR013805">
    <property type="entry name" value="GrpE_CC"/>
</dbReference>
<dbReference type="Proteomes" id="UP000249166">
    <property type="component" value="Unassembled WGS sequence"/>
</dbReference>
<name>A0A328HFE0_ARTGO</name>
<comment type="function">
    <text evidence="3 4">Participates actively in the response to hyperosmotic and heat shock by preventing the aggregation of stress-denatured proteins, in association with DnaK and GrpE. It is the nucleotide exchange factor for DnaK and may function as a thermosensor. Unfolded proteins bind initially to DnaJ; upon interaction with the DnaJ-bound protein, DnaK hydrolyzes its bound ATP, resulting in the formation of a stable complex. GrpE releases ADP from DnaK; ATP binding to DnaK triggers the release of the substrate protein, thus completing the reaction cycle. Several rounds of ATP-dependent interactions between DnaJ, DnaK and GrpE are required for fully efficient folding.</text>
</comment>
<comment type="subcellular location">
    <subcellularLocation>
        <location evidence="3">Cytoplasm</location>
    </subcellularLocation>
</comment>
<keyword evidence="2 3" id="KW-0143">Chaperone</keyword>
<proteinExistence type="inferred from homology"/>
<feature type="region of interest" description="Disordered" evidence="6">
    <location>
        <begin position="1"/>
        <end position="32"/>
    </location>
</feature>
<protein>
    <recommendedName>
        <fullName evidence="3 4">Protein GrpE</fullName>
    </recommendedName>
    <alternativeName>
        <fullName evidence="3">HSP-70 cofactor</fullName>
    </alternativeName>
</protein>
<dbReference type="PROSITE" id="PS01071">
    <property type="entry name" value="GRPE"/>
    <property type="match status" value="1"/>
</dbReference>
<dbReference type="GO" id="GO:0000774">
    <property type="term" value="F:adenyl-nucleotide exchange factor activity"/>
    <property type="evidence" value="ECO:0007669"/>
    <property type="project" value="InterPro"/>
</dbReference>
<dbReference type="InterPro" id="IPR000740">
    <property type="entry name" value="GrpE"/>
</dbReference>